<organism evidence="2 3">
    <name type="scientific">Burkholderia oklahomensis</name>
    <dbReference type="NCBI Taxonomy" id="342113"/>
    <lineage>
        <taxon>Bacteria</taxon>
        <taxon>Pseudomonadati</taxon>
        <taxon>Pseudomonadota</taxon>
        <taxon>Betaproteobacteria</taxon>
        <taxon>Burkholderiales</taxon>
        <taxon>Burkholderiaceae</taxon>
        <taxon>Burkholderia</taxon>
        <taxon>pseudomallei group</taxon>
    </lineage>
</organism>
<dbReference type="InterPro" id="IPR012337">
    <property type="entry name" value="RNaseH-like_sf"/>
</dbReference>
<dbReference type="InterPro" id="IPR038721">
    <property type="entry name" value="IS701-like_DDE_dom"/>
</dbReference>
<dbReference type="PANTHER" id="PTHR33627">
    <property type="entry name" value="TRANSPOSASE"/>
    <property type="match status" value="1"/>
</dbReference>
<dbReference type="InterPro" id="IPR039365">
    <property type="entry name" value="IS701-like"/>
</dbReference>
<sequence>MKSIVRGWDRELEVLHARLANQFSRSESRERSLSYLKGLLGTAERKNGWQLAEWIGDSTPDGVQYLLERARWDADAARDVLRDYVVEQLGTRDAVLVVDETGFVKKGEHSAGVQRQYSGTAGRIENSQIGVFLCYAGHGGSAFIDRELYLPQSWTGDPQRCKIAGIPDTTKFATKPQLARQMLERALDAGVPCSWVTGDEVYGGDRHLRLWLESREQPFVLAVAKNEPLWWQGPTYVRADKIAAGLPAGAWRRLSAGAGAKGERLYDWALTPLWRLQITAEERRFGHYLLVRRSLDEKREHAYYVVYAPRRKASRQTLVNVAGRRWEIEIGFEAAKGECGLDQYEVRRWQGWYRHITFALLAHAVLATLRGRGKKNS</sequence>
<dbReference type="EMBL" id="CP008726">
    <property type="protein sequence ID" value="AIO67406.1"/>
    <property type="molecule type" value="Genomic_DNA"/>
</dbReference>
<proteinExistence type="predicted"/>
<dbReference type="NCBIfam" id="NF033540">
    <property type="entry name" value="transpos_IS701"/>
    <property type="match status" value="1"/>
</dbReference>
<reference evidence="2 3" key="1">
    <citation type="submission" date="2014-06" db="EMBL/GenBank/DDBJ databases">
        <authorList>
            <person name="Bishop-Lilly K.A."/>
            <person name="Broomall S.M."/>
            <person name="Chain P.S."/>
            <person name="Chertkov O."/>
            <person name="Coyne S.R."/>
            <person name="Daligault H.E."/>
            <person name="Davenport K.W."/>
            <person name="Erkkila T."/>
            <person name="Frey K.G."/>
            <person name="Gibbons H.S."/>
            <person name="Gu W."/>
            <person name="Jaissle J."/>
            <person name="Johnson S.L."/>
            <person name="Koroleva G.I."/>
            <person name="Ladner J.T."/>
            <person name="Lo C.-C."/>
            <person name="Minogue T.D."/>
            <person name="Munk C."/>
            <person name="Palacios G.F."/>
            <person name="Redden C.L."/>
            <person name="Rosenzweig C.N."/>
            <person name="Scholz M.B."/>
            <person name="Teshima H."/>
            <person name="Xu Y."/>
        </authorList>
    </citation>
    <scope>NUCLEOTIDE SEQUENCE [LARGE SCALE GENOMIC DNA]</scope>
    <source>
        <strain evidence="2 3">EO147</strain>
    </source>
</reference>
<protein>
    <submittedName>
        <fullName evidence="2">Transposase DDE domain protein</fullName>
    </submittedName>
</protein>
<evidence type="ECO:0000313" key="3">
    <source>
        <dbReference type="Proteomes" id="UP000029424"/>
    </source>
</evidence>
<feature type="domain" description="Transposase IS701-like DDE" evidence="1">
    <location>
        <begin position="19"/>
        <end position="238"/>
    </location>
</feature>
<keyword evidence="3" id="KW-1185">Reference proteome</keyword>
<accession>A0AAI8B824</accession>
<gene>
    <name evidence="2" type="ORF">DM82_1708</name>
</gene>
<dbReference type="SUPFAM" id="SSF53098">
    <property type="entry name" value="Ribonuclease H-like"/>
    <property type="match status" value="1"/>
</dbReference>
<dbReference type="KEGG" id="bok:DM82_1708"/>
<dbReference type="PANTHER" id="PTHR33627:SF1">
    <property type="entry name" value="TRANSPOSASE"/>
    <property type="match status" value="1"/>
</dbReference>
<dbReference type="Proteomes" id="UP000029424">
    <property type="component" value="Chromosome 1"/>
</dbReference>
<dbReference type="AlphaFoldDB" id="A0AAI8B824"/>
<evidence type="ECO:0000259" key="1">
    <source>
        <dbReference type="Pfam" id="PF13546"/>
    </source>
</evidence>
<name>A0AAI8B824_9BURK</name>
<dbReference type="Pfam" id="PF13546">
    <property type="entry name" value="DDE_5"/>
    <property type="match status" value="1"/>
</dbReference>
<evidence type="ECO:0000313" key="2">
    <source>
        <dbReference type="EMBL" id="AIO67406.1"/>
    </source>
</evidence>